<proteinExistence type="predicted"/>
<dbReference type="Proteomes" id="UP000276133">
    <property type="component" value="Unassembled WGS sequence"/>
</dbReference>
<organism evidence="1 2">
    <name type="scientific">Brachionus plicatilis</name>
    <name type="common">Marine rotifer</name>
    <name type="synonym">Brachionus muelleri</name>
    <dbReference type="NCBI Taxonomy" id="10195"/>
    <lineage>
        <taxon>Eukaryota</taxon>
        <taxon>Metazoa</taxon>
        <taxon>Spiralia</taxon>
        <taxon>Gnathifera</taxon>
        <taxon>Rotifera</taxon>
        <taxon>Eurotatoria</taxon>
        <taxon>Monogononta</taxon>
        <taxon>Pseudotrocha</taxon>
        <taxon>Ploima</taxon>
        <taxon>Brachionidae</taxon>
        <taxon>Brachionus</taxon>
    </lineage>
</organism>
<dbReference type="AlphaFoldDB" id="A0A3M7PC92"/>
<name>A0A3M7PC92_BRAPC</name>
<dbReference type="EMBL" id="REGN01012246">
    <property type="protein sequence ID" value="RMZ96380.1"/>
    <property type="molecule type" value="Genomic_DNA"/>
</dbReference>
<accession>A0A3M7PC92</accession>
<evidence type="ECO:0000313" key="1">
    <source>
        <dbReference type="EMBL" id="RMZ96380.1"/>
    </source>
</evidence>
<protein>
    <submittedName>
        <fullName evidence="1">Uncharacterized protein</fullName>
    </submittedName>
</protein>
<sequence>MCLGTFKIFFGKDPFAAVSFAKPGILHLKLGVAAFVDKRYGGFFKGKNFIDGLLASQKKKFE</sequence>
<reference evidence="1 2" key="1">
    <citation type="journal article" date="2018" name="Sci. Rep.">
        <title>Genomic signatures of local adaptation to the degree of environmental predictability in rotifers.</title>
        <authorList>
            <person name="Franch-Gras L."/>
            <person name="Hahn C."/>
            <person name="Garcia-Roger E.M."/>
            <person name="Carmona M.J."/>
            <person name="Serra M."/>
            <person name="Gomez A."/>
        </authorList>
    </citation>
    <scope>NUCLEOTIDE SEQUENCE [LARGE SCALE GENOMIC DNA]</scope>
    <source>
        <strain evidence="1">HYR1</strain>
    </source>
</reference>
<gene>
    <name evidence="1" type="ORF">BpHYR1_049585</name>
</gene>
<comment type="caution">
    <text evidence="1">The sequence shown here is derived from an EMBL/GenBank/DDBJ whole genome shotgun (WGS) entry which is preliminary data.</text>
</comment>
<evidence type="ECO:0000313" key="2">
    <source>
        <dbReference type="Proteomes" id="UP000276133"/>
    </source>
</evidence>
<keyword evidence="2" id="KW-1185">Reference proteome</keyword>